<feature type="compositionally biased region" description="Basic and acidic residues" evidence="1">
    <location>
        <begin position="40"/>
        <end position="49"/>
    </location>
</feature>
<evidence type="ECO:0000256" key="1">
    <source>
        <dbReference type="SAM" id="MobiDB-lite"/>
    </source>
</evidence>
<reference evidence="3" key="1">
    <citation type="journal article" date="2019" name="Int. J. Syst. Evol. Microbiol.">
        <title>The Global Catalogue of Microorganisms (GCM) 10K type strain sequencing project: providing services to taxonomists for standard genome sequencing and annotation.</title>
        <authorList>
            <consortium name="The Broad Institute Genomics Platform"/>
            <consortium name="The Broad Institute Genome Sequencing Center for Infectious Disease"/>
            <person name="Wu L."/>
            <person name="Ma J."/>
        </authorList>
    </citation>
    <scope>NUCLEOTIDE SEQUENCE [LARGE SCALE GENOMIC DNA]</scope>
    <source>
        <strain evidence="3">JCM 19212</strain>
    </source>
</reference>
<dbReference type="Proteomes" id="UP001501083">
    <property type="component" value="Unassembled WGS sequence"/>
</dbReference>
<sequence length="79" mass="8424">MAEGDRNGKIEAHPLCRGHYGVAQSMPGACQRGVADDAEDRARIGEERASPSPPDGPIVERPGLAAIRRDVMPAPHARE</sequence>
<keyword evidence="3" id="KW-1185">Reference proteome</keyword>
<evidence type="ECO:0000313" key="2">
    <source>
        <dbReference type="EMBL" id="GAA5069276.1"/>
    </source>
</evidence>
<accession>A0ABP9L1A6</accession>
<evidence type="ECO:0000313" key="3">
    <source>
        <dbReference type="Proteomes" id="UP001501083"/>
    </source>
</evidence>
<proteinExistence type="predicted"/>
<gene>
    <name evidence="2" type="ORF">GCM10025759_05950</name>
</gene>
<name>A0ABP9L1A6_9GAMM</name>
<dbReference type="EMBL" id="BAABKY010000001">
    <property type="protein sequence ID" value="GAA5069276.1"/>
    <property type="molecule type" value="Genomic_DNA"/>
</dbReference>
<organism evidence="2 3">
    <name type="scientific">Lysobacter panacisoli</name>
    <dbReference type="NCBI Taxonomy" id="1255263"/>
    <lineage>
        <taxon>Bacteria</taxon>
        <taxon>Pseudomonadati</taxon>
        <taxon>Pseudomonadota</taxon>
        <taxon>Gammaproteobacteria</taxon>
        <taxon>Lysobacterales</taxon>
        <taxon>Lysobacteraceae</taxon>
        <taxon>Lysobacter</taxon>
    </lineage>
</organism>
<comment type="caution">
    <text evidence="2">The sequence shown here is derived from an EMBL/GenBank/DDBJ whole genome shotgun (WGS) entry which is preliminary data.</text>
</comment>
<feature type="region of interest" description="Disordered" evidence="1">
    <location>
        <begin position="31"/>
        <end position="63"/>
    </location>
</feature>
<protein>
    <submittedName>
        <fullName evidence="2">Uncharacterized protein</fullName>
    </submittedName>
</protein>